<evidence type="ECO:0000256" key="4">
    <source>
        <dbReference type="ARBA" id="ARBA00022807"/>
    </source>
</evidence>
<evidence type="ECO:0000256" key="1">
    <source>
        <dbReference type="ARBA" id="ARBA00007074"/>
    </source>
</evidence>
<evidence type="ECO:0000313" key="8">
    <source>
        <dbReference type="Proteomes" id="UP000642673"/>
    </source>
</evidence>
<protein>
    <submittedName>
        <fullName evidence="7">Glycoside hydrolase</fullName>
    </submittedName>
</protein>
<keyword evidence="2" id="KW-0645">Protease</keyword>
<dbReference type="Gene3D" id="3.90.1720.10">
    <property type="entry name" value="endopeptidase domain like (from Nostoc punctiforme)"/>
    <property type="match status" value="1"/>
</dbReference>
<evidence type="ECO:0000256" key="2">
    <source>
        <dbReference type="ARBA" id="ARBA00022670"/>
    </source>
</evidence>
<dbReference type="GO" id="GO:0016787">
    <property type="term" value="F:hydrolase activity"/>
    <property type="evidence" value="ECO:0007669"/>
    <property type="project" value="UniProtKB-KW"/>
</dbReference>
<dbReference type="SUPFAM" id="SSF54001">
    <property type="entry name" value="Cysteine proteinases"/>
    <property type="match status" value="1"/>
</dbReference>
<reference evidence="8" key="1">
    <citation type="journal article" date="2019" name="Int. J. Syst. Evol. Microbiol.">
        <title>The Global Catalogue of Microorganisms (GCM) 10K type strain sequencing project: providing services to taxonomists for standard genome sequencing and annotation.</title>
        <authorList>
            <consortium name="The Broad Institute Genomics Platform"/>
            <consortium name="The Broad Institute Genome Sequencing Center for Infectious Disease"/>
            <person name="Wu L."/>
            <person name="Ma J."/>
        </authorList>
    </citation>
    <scope>NUCLEOTIDE SEQUENCE [LARGE SCALE GENOMIC DNA]</scope>
    <source>
        <strain evidence="8">JCM 4738</strain>
    </source>
</reference>
<evidence type="ECO:0000259" key="6">
    <source>
        <dbReference type="PROSITE" id="PS51935"/>
    </source>
</evidence>
<accession>A0ABQ3EYG0</accession>
<sequence>MTPYGTEDAHSPGEPRPPASSPRVLALSFLGLFLAASTVTGSASPANAAPSHGVRAVAVAASKRGAPYAYGAAGPKRFDCSGLTFYAFRKAGRRLPRTAEQQYEQTRHIPPVERAPGDLVFFPRGATMAHVGIYAGGGKIWHAPRPGGRVRLERIWTSDVRYGRAG</sequence>
<dbReference type="InterPro" id="IPR051794">
    <property type="entry name" value="PG_Endopeptidase_C40"/>
</dbReference>
<feature type="region of interest" description="Disordered" evidence="5">
    <location>
        <begin position="1"/>
        <end position="21"/>
    </location>
</feature>
<dbReference type="EMBL" id="BMVP01000003">
    <property type="protein sequence ID" value="GHB52384.1"/>
    <property type="molecule type" value="Genomic_DNA"/>
</dbReference>
<keyword evidence="3 7" id="KW-0378">Hydrolase</keyword>
<keyword evidence="4" id="KW-0788">Thiol protease</keyword>
<dbReference type="InterPro" id="IPR000064">
    <property type="entry name" value="NLP_P60_dom"/>
</dbReference>
<gene>
    <name evidence="7" type="ORF">GCM10010347_22840</name>
</gene>
<comment type="caution">
    <text evidence="7">The sequence shown here is derived from an EMBL/GenBank/DDBJ whole genome shotgun (WGS) entry which is preliminary data.</text>
</comment>
<comment type="similarity">
    <text evidence="1">Belongs to the peptidase C40 family.</text>
</comment>
<dbReference type="PANTHER" id="PTHR47359:SF3">
    <property type="entry name" value="NLP_P60 DOMAIN-CONTAINING PROTEIN-RELATED"/>
    <property type="match status" value="1"/>
</dbReference>
<dbReference type="InterPro" id="IPR038765">
    <property type="entry name" value="Papain-like_cys_pep_sf"/>
</dbReference>
<dbReference type="PANTHER" id="PTHR47359">
    <property type="entry name" value="PEPTIDOGLYCAN DL-ENDOPEPTIDASE CWLO"/>
    <property type="match status" value="1"/>
</dbReference>
<feature type="domain" description="NlpC/P60" evidence="6">
    <location>
        <begin position="50"/>
        <end position="166"/>
    </location>
</feature>
<keyword evidence="8" id="KW-1185">Reference proteome</keyword>
<proteinExistence type="inferred from homology"/>
<evidence type="ECO:0000256" key="5">
    <source>
        <dbReference type="SAM" id="MobiDB-lite"/>
    </source>
</evidence>
<dbReference type="Pfam" id="PF00877">
    <property type="entry name" value="NLPC_P60"/>
    <property type="match status" value="1"/>
</dbReference>
<name>A0ABQ3EYG0_9ACTN</name>
<dbReference type="RefSeq" id="WP_190183939.1">
    <property type="nucleotide sequence ID" value="NZ_BMVP01000003.1"/>
</dbReference>
<dbReference type="PROSITE" id="PS51935">
    <property type="entry name" value="NLPC_P60"/>
    <property type="match status" value="1"/>
</dbReference>
<evidence type="ECO:0000313" key="7">
    <source>
        <dbReference type="EMBL" id="GHB52384.1"/>
    </source>
</evidence>
<evidence type="ECO:0000256" key="3">
    <source>
        <dbReference type="ARBA" id="ARBA00022801"/>
    </source>
</evidence>
<organism evidence="7 8">
    <name type="scientific">Streptomyces cirratus</name>
    <dbReference type="NCBI Taxonomy" id="68187"/>
    <lineage>
        <taxon>Bacteria</taxon>
        <taxon>Bacillati</taxon>
        <taxon>Actinomycetota</taxon>
        <taxon>Actinomycetes</taxon>
        <taxon>Kitasatosporales</taxon>
        <taxon>Streptomycetaceae</taxon>
        <taxon>Streptomyces</taxon>
    </lineage>
</organism>
<dbReference type="Proteomes" id="UP000642673">
    <property type="component" value="Unassembled WGS sequence"/>
</dbReference>